<evidence type="ECO:0000256" key="15">
    <source>
        <dbReference type="HAMAP-Rule" id="MF_01588"/>
    </source>
</evidence>
<evidence type="ECO:0000256" key="5">
    <source>
        <dbReference type="ARBA" id="ARBA00022705"/>
    </source>
</evidence>
<dbReference type="InterPro" id="IPR001679">
    <property type="entry name" value="DNA_ligase"/>
</dbReference>
<protein>
    <recommendedName>
        <fullName evidence="3 15">DNA ligase</fullName>
        <ecNumber evidence="2 15">6.5.1.2</ecNumber>
    </recommendedName>
    <alternativeName>
        <fullName evidence="15">Polydeoxyribonucleotide synthase [NAD(+)]</fullName>
    </alternativeName>
</protein>
<feature type="binding site" evidence="15">
    <location>
        <position position="289"/>
    </location>
    <ligand>
        <name>NAD(+)</name>
        <dbReference type="ChEBI" id="CHEBI:57540"/>
    </ligand>
</feature>
<dbReference type="PROSITE" id="PS50172">
    <property type="entry name" value="BRCT"/>
    <property type="match status" value="1"/>
</dbReference>
<feature type="active site" description="N6-AMP-lysine intermediate" evidence="15">
    <location>
        <position position="122"/>
    </location>
</feature>
<evidence type="ECO:0000256" key="12">
    <source>
        <dbReference type="ARBA" id="ARBA00023211"/>
    </source>
</evidence>
<evidence type="ECO:0000256" key="4">
    <source>
        <dbReference type="ARBA" id="ARBA00022598"/>
    </source>
</evidence>
<dbReference type="GO" id="GO:0005829">
    <property type="term" value="C:cytosol"/>
    <property type="evidence" value="ECO:0007669"/>
    <property type="project" value="TreeGrafter"/>
</dbReference>
<dbReference type="PIRSF" id="PIRSF001604">
    <property type="entry name" value="LigA"/>
    <property type="match status" value="1"/>
</dbReference>
<dbReference type="Gene3D" id="1.10.287.610">
    <property type="entry name" value="Helix hairpin bin"/>
    <property type="match status" value="1"/>
</dbReference>
<dbReference type="NCBIfam" id="TIGR00575">
    <property type="entry name" value="dnlj"/>
    <property type="match status" value="1"/>
</dbReference>
<dbReference type="PANTHER" id="PTHR23389">
    <property type="entry name" value="CHROMOSOME TRANSMISSION FIDELITY FACTOR 18"/>
    <property type="match status" value="1"/>
</dbReference>
<comment type="function">
    <text evidence="1 15">DNA ligase that catalyzes the formation of phosphodiester linkages between 5'-phosphoryl and 3'-hydroxyl groups in double-stranded DNA using NAD as a coenzyme and as the energy source for the reaction. It is essential for DNA replication and repair of damaged DNA.</text>
</comment>
<dbReference type="InterPro" id="IPR036420">
    <property type="entry name" value="BRCT_dom_sf"/>
</dbReference>
<dbReference type="Pfam" id="PF01653">
    <property type="entry name" value="DNA_ligase_aden"/>
    <property type="match status" value="1"/>
</dbReference>
<dbReference type="GO" id="GO:0006281">
    <property type="term" value="P:DNA repair"/>
    <property type="evidence" value="ECO:0007669"/>
    <property type="project" value="UniProtKB-KW"/>
</dbReference>
<dbReference type="Pfam" id="PF14520">
    <property type="entry name" value="HHH_5"/>
    <property type="match status" value="1"/>
</dbReference>
<feature type="binding site" evidence="15">
    <location>
        <begin position="80"/>
        <end position="81"/>
    </location>
    <ligand>
        <name>NAD(+)</name>
        <dbReference type="ChEBI" id="CHEBI:57540"/>
    </ligand>
</feature>
<dbReference type="SMART" id="SM00532">
    <property type="entry name" value="LIGANc"/>
    <property type="match status" value="1"/>
</dbReference>
<keyword evidence="8 15" id="KW-0862">Zinc</keyword>
<evidence type="ECO:0000256" key="9">
    <source>
        <dbReference type="ARBA" id="ARBA00022842"/>
    </source>
</evidence>
<reference evidence="17 18" key="1">
    <citation type="submission" date="2020-02" db="EMBL/GenBank/DDBJ databases">
        <title>Thermophilic hydrogen producing bacteria, Caloranaerobacter azorensis.</title>
        <authorList>
            <person name="Baek K."/>
        </authorList>
    </citation>
    <scope>NUCLEOTIDE SEQUENCE [LARGE SCALE GENOMIC DNA]</scope>
    <source>
        <strain evidence="17 18">T3-1</strain>
    </source>
</reference>
<organism evidence="17 18">
    <name type="scientific">Caloranaerobacter azorensis</name>
    <dbReference type="NCBI Taxonomy" id="116090"/>
    <lineage>
        <taxon>Bacteria</taxon>
        <taxon>Bacillati</taxon>
        <taxon>Bacillota</taxon>
        <taxon>Tissierellia</taxon>
        <taxon>Tissierellales</taxon>
        <taxon>Thermohalobacteraceae</taxon>
        <taxon>Caloranaerobacter</taxon>
    </lineage>
</organism>
<accession>A0A6P1YDH4</accession>
<dbReference type="PROSITE" id="PS01056">
    <property type="entry name" value="DNA_LIGASE_N2"/>
    <property type="match status" value="1"/>
</dbReference>
<dbReference type="SMART" id="SM00292">
    <property type="entry name" value="BRCT"/>
    <property type="match status" value="1"/>
</dbReference>
<dbReference type="Gene3D" id="3.30.470.30">
    <property type="entry name" value="DNA ligase/mRNA capping enzyme"/>
    <property type="match status" value="1"/>
</dbReference>
<evidence type="ECO:0000313" key="18">
    <source>
        <dbReference type="Proteomes" id="UP000464452"/>
    </source>
</evidence>
<keyword evidence="11 15" id="KW-0234">DNA repair</keyword>
<dbReference type="SUPFAM" id="SSF50249">
    <property type="entry name" value="Nucleic acid-binding proteins"/>
    <property type="match status" value="1"/>
</dbReference>
<dbReference type="Pfam" id="PF00533">
    <property type="entry name" value="BRCT"/>
    <property type="match status" value="1"/>
</dbReference>
<dbReference type="SUPFAM" id="SSF56091">
    <property type="entry name" value="DNA ligase/mRNA capping enzyme, catalytic domain"/>
    <property type="match status" value="1"/>
</dbReference>
<evidence type="ECO:0000256" key="6">
    <source>
        <dbReference type="ARBA" id="ARBA00022723"/>
    </source>
</evidence>
<dbReference type="Gene3D" id="1.10.150.20">
    <property type="entry name" value="5' to 3' exonuclease, C-terminal subdomain"/>
    <property type="match status" value="2"/>
</dbReference>
<dbReference type="AlphaFoldDB" id="A0A6P1YDH4"/>
<keyword evidence="9 15" id="KW-0460">Magnesium</keyword>
<dbReference type="InterPro" id="IPR033136">
    <property type="entry name" value="DNA_ligase_CS"/>
</dbReference>
<evidence type="ECO:0000256" key="8">
    <source>
        <dbReference type="ARBA" id="ARBA00022833"/>
    </source>
</evidence>
<dbReference type="InterPro" id="IPR004150">
    <property type="entry name" value="NAD_DNA_ligase_OB"/>
</dbReference>
<dbReference type="GO" id="GO:0006260">
    <property type="term" value="P:DNA replication"/>
    <property type="evidence" value="ECO:0007669"/>
    <property type="project" value="UniProtKB-KW"/>
</dbReference>
<keyword evidence="6 15" id="KW-0479">Metal-binding</keyword>
<evidence type="ECO:0000256" key="3">
    <source>
        <dbReference type="ARBA" id="ARBA00013308"/>
    </source>
</evidence>
<feature type="binding site" evidence="15">
    <location>
        <position position="313"/>
    </location>
    <ligand>
        <name>NAD(+)</name>
        <dbReference type="ChEBI" id="CHEBI:57540"/>
    </ligand>
</feature>
<evidence type="ECO:0000259" key="16">
    <source>
        <dbReference type="PROSITE" id="PS50172"/>
    </source>
</evidence>
<evidence type="ECO:0000256" key="11">
    <source>
        <dbReference type="ARBA" id="ARBA00023204"/>
    </source>
</evidence>
<proteinExistence type="inferred from homology"/>
<dbReference type="CDD" id="cd00114">
    <property type="entry name" value="LIGANc"/>
    <property type="match status" value="1"/>
</dbReference>
<gene>
    <name evidence="15 17" type="primary">ligA</name>
    <name evidence="17" type="ORF">G3A45_08930</name>
</gene>
<dbReference type="KEGG" id="cazo:G3A45_08930"/>
<feature type="binding site" evidence="15">
    <location>
        <position position="120"/>
    </location>
    <ligand>
        <name>NAD(+)</name>
        <dbReference type="ChEBI" id="CHEBI:57540"/>
    </ligand>
</feature>
<dbReference type="HAMAP" id="MF_01588">
    <property type="entry name" value="DNA_ligase_A"/>
    <property type="match status" value="1"/>
</dbReference>
<comment type="similarity">
    <text evidence="14 15">Belongs to the NAD-dependent DNA ligase family. LigA subfamily.</text>
</comment>
<dbReference type="GO" id="GO:0003911">
    <property type="term" value="F:DNA ligase (NAD+) activity"/>
    <property type="evidence" value="ECO:0007669"/>
    <property type="project" value="UniProtKB-UniRule"/>
</dbReference>
<keyword evidence="5 15" id="KW-0235">DNA replication</keyword>
<dbReference type="SUPFAM" id="SSF47781">
    <property type="entry name" value="RuvA domain 2-like"/>
    <property type="match status" value="1"/>
</dbReference>
<feature type="binding site" evidence="15">
    <location>
        <begin position="32"/>
        <end position="36"/>
    </location>
    <ligand>
        <name>NAD(+)</name>
        <dbReference type="ChEBI" id="CHEBI:57540"/>
    </ligand>
</feature>
<keyword evidence="7 15" id="KW-0227">DNA damage</keyword>
<evidence type="ECO:0000313" key="17">
    <source>
        <dbReference type="EMBL" id="QIB27399.1"/>
    </source>
</evidence>
<feature type="domain" description="BRCT" evidence="16">
    <location>
        <begin position="587"/>
        <end position="668"/>
    </location>
</feature>
<feature type="binding site" evidence="15">
    <location>
        <position position="406"/>
    </location>
    <ligand>
        <name>Zn(2+)</name>
        <dbReference type="ChEBI" id="CHEBI:29105"/>
    </ligand>
</feature>
<dbReference type="InterPro" id="IPR013839">
    <property type="entry name" value="DNAligase_adenylation"/>
</dbReference>
<dbReference type="InterPro" id="IPR010994">
    <property type="entry name" value="RuvA_2-like"/>
</dbReference>
<dbReference type="EMBL" id="CP048617">
    <property type="protein sequence ID" value="QIB27399.1"/>
    <property type="molecule type" value="Genomic_DNA"/>
</dbReference>
<keyword evidence="4 15" id="KW-0436">Ligase</keyword>
<dbReference type="Pfam" id="PF03120">
    <property type="entry name" value="OB_DNA_ligase"/>
    <property type="match status" value="1"/>
</dbReference>
<evidence type="ECO:0000256" key="7">
    <source>
        <dbReference type="ARBA" id="ARBA00022763"/>
    </source>
</evidence>
<keyword evidence="12 15" id="KW-0464">Manganese</keyword>
<dbReference type="InterPro" id="IPR004149">
    <property type="entry name" value="Znf_DNAligase_C4"/>
</dbReference>
<dbReference type="Pfam" id="PF12826">
    <property type="entry name" value="HHH_2"/>
    <property type="match status" value="1"/>
</dbReference>
<name>A0A6P1YDH4_9FIRM</name>
<dbReference type="Proteomes" id="UP000464452">
    <property type="component" value="Chromosome"/>
</dbReference>
<dbReference type="PANTHER" id="PTHR23389:SF9">
    <property type="entry name" value="DNA LIGASE"/>
    <property type="match status" value="1"/>
</dbReference>
<dbReference type="FunFam" id="1.10.150.20:FF:000006">
    <property type="entry name" value="DNA ligase"/>
    <property type="match status" value="1"/>
</dbReference>
<dbReference type="FunFam" id="1.10.150.20:FF:000007">
    <property type="entry name" value="DNA ligase"/>
    <property type="match status" value="1"/>
</dbReference>
<evidence type="ECO:0000256" key="1">
    <source>
        <dbReference type="ARBA" id="ARBA00004067"/>
    </source>
</evidence>
<feature type="binding site" evidence="15">
    <location>
        <position position="143"/>
    </location>
    <ligand>
        <name>NAD(+)</name>
        <dbReference type="ChEBI" id="CHEBI:57540"/>
    </ligand>
</feature>
<keyword evidence="10 15" id="KW-0520">NAD</keyword>
<feature type="binding site" evidence="15">
    <location>
        <position position="177"/>
    </location>
    <ligand>
        <name>NAD(+)</name>
        <dbReference type="ChEBI" id="CHEBI:57540"/>
    </ligand>
</feature>
<dbReference type="Pfam" id="PF03119">
    <property type="entry name" value="DNA_ligase_ZBD"/>
    <property type="match status" value="1"/>
</dbReference>
<dbReference type="CDD" id="cd17748">
    <property type="entry name" value="BRCT_DNA_ligase_like"/>
    <property type="match status" value="1"/>
</dbReference>
<dbReference type="GO" id="GO:0046872">
    <property type="term" value="F:metal ion binding"/>
    <property type="evidence" value="ECO:0007669"/>
    <property type="project" value="UniProtKB-KW"/>
</dbReference>
<feature type="binding site" evidence="15">
    <location>
        <position position="409"/>
    </location>
    <ligand>
        <name>Zn(2+)</name>
        <dbReference type="ChEBI" id="CHEBI:29105"/>
    </ligand>
</feature>
<sequence>MMDKKERIRELVDIINDLNYHYYVLDNPKVSDKEYDKLYDELVKLEQETGIVLSDSPTQRVGATPLEKFEKHKHLGKLWSLDKCKTALELKNWDTRVRRLIEEYNRENEERLPNPTYVVEYKFDGLTINLTYREGKLVQGATRGNGEIGEAILPQIKTIKSIPLSIKFKGTVEIQGEGLMPLSVLEEYNKTADEPLKNARNAAAGALRNLDPKVTAKRKLIAYFYNVGYIEGKSFNTHLEMIDFLKENRLPVSEYIKTFNSIDEVIEEIERVKEVRNTLDVLTDGLVIKINDMRTREVLGYTQKFPRWAIAYKFEAEEMTTKLIDVKWNVGRTGKVTPTAILEPVEIGGVTVKRATLNNWDDIQRKRVKIGCRVWIRRSNDVIPEIMGTVEDSCENPKEIEKPKECPACGSELIQEGVHIFCPNSLSCKPQLVSRLVHYASRDAMNIEGFSEKTAEQLYEELGLEDIPGLYELKFEQLINLDRFGKKKAENLLNAIEKSKNCRLDSFIFALGIPNVGKKTATDLANTFKSLERLMNATYEELIAITDIGDKVANSIIEFFTDEKIISNINKLLDEDVNPVYKEEKIENDTIFSGKTVVVTGTIEGISRKEAKKIITKMGGKVSSSVSKKTDYVIVGENPGSKYDKAMELGIKIITGREFLDIIDSFSA</sequence>
<evidence type="ECO:0000256" key="10">
    <source>
        <dbReference type="ARBA" id="ARBA00023027"/>
    </source>
</evidence>
<dbReference type="InterPro" id="IPR013840">
    <property type="entry name" value="DNAligase_N"/>
</dbReference>
<dbReference type="InterPro" id="IPR001357">
    <property type="entry name" value="BRCT_dom"/>
</dbReference>
<dbReference type="InterPro" id="IPR012340">
    <property type="entry name" value="NA-bd_OB-fold"/>
</dbReference>
<dbReference type="SMART" id="SM00278">
    <property type="entry name" value="HhH1"/>
    <property type="match status" value="4"/>
</dbReference>
<evidence type="ECO:0000256" key="14">
    <source>
        <dbReference type="ARBA" id="ARBA00060881"/>
    </source>
</evidence>
<comment type="catalytic activity">
    <reaction evidence="13 15">
        <text>NAD(+) + (deoxyribonucleotide)n-3'-hydroxyl + 5'-phospho-(deoxyribonucleotide)m = (deoxyribonucleotide)n+m + AMP + beta-nicotinamide D-nucleotide.</text>
        <dbReference type="EC" id="6.5.1.2"/>
    </reaction>
</comment>
<dbReference type="InterPro" id="IPR041663">
    <property type="entry name" value="DisA/LigA_HHH"/>
</dbReference>
<dbReference type="Gene3D" id="2.40.50.140">
    <property type="entry name" value="Nucleic acid-binding proteins"/>
    <property type="match status" value="1"/>
</dbReference>
<comment type="cofactor">
    <cofactor evidence="15">
        <name>Mg(2+)</name>
        <dbReference type="ChEBI" id="CHEBI:18420"/>
    </cofactor>
    <cofactor evidence="15">
        <name>Mn(2+)</name>
        <dbReference type="ChEBI" id="CHEBI:29035"/>
    </cofactor>
</comment>
<dbReference type="FunFam" id="2.40.50.140:FF:000012">
    <property type="entry name" value="DNA ligase"/>
    <property type="match status" value="1"/>
</dbReference>
<dbReference type="NCBIfam" id="NF005932">
    <property type="entry name" value="PRK07956.1"/>
    <property type="match status" value="1"/>
</dbReference>
<evidence type="ECO:0000256" key="13">
    <source>
        <dbReference type="ARBA" id="ARBA00034005"/>
    </source>
</evidence>
<dbReference type="GO" id="GO:0003677">
    <property type="term" value="F:DNA binding"/>
    <property type="evidence" value="ECO:0007669"/>
    <property type="project" value="InterPro"/>
</dbReference>
<evidence type="ECO:0000256" key="2">
    <source>
        <dbReference type="ARBA" id="ARBA00012722"/>
    </source>
</evidence>
<dbReference type="InterPro" id="IPR003583">
    <property type="entry name" value="Hlx-hairpin-Hlx_DNA-bd_motif"/>
</dbReference>
<dbReference type="EC" id="6.5.1.2" evidence="2 15"/>
<dbReference type="Gene3D" id="3.40.50.10190">
    <property type="entry name" value="BRCT domain"/>
    <property type="match status" value="1"/>
</dbReference>
<dbReference type="SUPFAM" id="SSF52113">
    <property type="entry name" value="BRCT domain"/>
    <property type="match status" value="1"/>
</dbReference>
<feature type="binding site" evidence="15">
    <location>
        <position position="422"/>
    </location>
    <ligand>
        <name>Zn(2+)</name>
        <dbReference type="ChEBI" id="CHEBI:29105"/>
    </ligand>
</feature>
<feature type="binding site" evidence="15">
    <location>
        <position position="428"/>
    </location>
    <ligand>
        <name>Zn(2+)</name>
        <dbReference type="ChEBI" id="CHEBI:29105"/>
    </ligand>
</feature>